<evidence type="ECO:0000256" key="9">
    <source>
        <dbReference type="ARBA" id="ARBA00022691"/>
    </source>
</evidence>
<keyword evidence="7 18" id="KW-0489">Methyltransferase</keyword>
<dbReference type="AlphaFoldDB" id="A0A2I1C2U4"/>
<keyword evidence="10" id="KW-0819">tRNA processing</keyword>
<dbReference type="Gene3D" id="3.40.1280.30">
    <property type="match status" value="1"/>
</dbReference>
<dbReference type="InterPro" id="IPR007356">
    <property type="entry name" value="tRNA_m1G_MeTrfase_euk"/>
</dbReference>
<evidence type="ECO:0000259" key="17">
    <source>
        <dbReference type="PROSITE" id="PS51675"/>
    </source>
</evidence>
<feature type="domain" description="SAM-dependent MTase TRM10-type" evidence="17">
    <location>
        <begin position="139"/>
        <end position="357"/>
    </location>
</feature>
<dbReference type="OrthoDB" id="278300at2759"/>
<dbReference type="CDD" id="cd18089">
    <property type="entry name" value="SPOUT_Trm10-like"/>
    <property type="match status" value="1"/>
</dbReference>
<gene>
    <name evidence="18" type="ORF">P174DRAFT_393494</name>
</gene>
<keyword evidence="9" id="KW-0949">S-adenosyl-L-methionine</keyword>
<evidence type="ECO:0000313" key="18">
    <source>
        <dbReference type="EMBL" id="PKX91911.1"/>
    </source>
</evidence>
<dbReference type="GO" id="GO:0005634">
    <property type="term" value="C:nucleus"/>
    <property type="evidence" value="ECO:0007669"/>
    <property type="project" value="UniProtKB-SubCell"/>
</dbReference>
<evidence type="ECO:0000256" key="7">
    <source>
        <dbReference type="ARBA" id="ARBA00022603"/>
    </source>
</evidence>
<keyword evidence="6" id="KW-0963">Cytoplasm</keyword>
<dbReference type="GO" id="GO:0002939">
    <property type="term" value="P:tRNA N1-guanine methylation"/>
    <property type="evidence" value="ECO:0007669"/>
    <property type="project" value="TreeGrafter"/>
</dbReference>
<protein>
    <recommendedName>
        <fullName evidence="5">tRNA (guanine(9)-N1)-methyltransferase</fullName>
        <ecNumber evidence="4">2.1.1.221</ecNumber>
    </recommendedName>
    <alternativeName>
        <fullName evidence="13">tRNA methyltransferase 10</fullName>
    </alternativeName>
    <alternativeName>
        <fullName evidence="12">tRNA(m1G9)-methyltransferase</fullName>
    </alternativeName>
</protein>
<dbReference type="Proteomes" id="UP000234474">
    <property type="component" value="Unassembled WGS sequence"/>
</dbReference>
<comment type="subcellular location">
    <subcellularLocation>
        <location evidence="2">Cytoplasm</location>
    </subcellularLocation>
    <subcellularLocation>
        <location evidence="1">Nucleus</location>
    </subcellularLocation>
</comment>
<accession>A0A2I1C2U4</accession>
<evidence type="ECO:0000256" key="12">
    <source>
        <dbReference type="ARBA" id="ARBA00031792"/>
    </source>
</evidence>
<evidence type="ECO:0000256" key="8">
    <source>
        <dbReference type="ARBA" id="ARBA00022679"/>
    </source>
</evidence>
<dbReference type="GO" id="GO:0000049">
    <property type="term" value="F:tRNA binding"/>
    <property type="evidence" value="ECO:0007669"/>
    <property type="project" value="TreeGrafter"/>
</dbReference>
<evidence type="ECO:0000256" key="13">
    <source>
        <dbReference type="ARBA" id="ARBA00032166"/>
    </source>
</evidence>
<dbReference type="EC" id="2.1.1.221" evidence="4"/>
<evidence type="ECO:0000256" key="10">
    <source>
        <dbReference type="ARBA" id="ARBA00022694"/>
    </source>
</evidence>
<evidence type="ECO:0000313" key="19">
    <source>
        <dbReference type="Proteomes" id="UP000234474"/>
    </source>
</evidence>
<keyword evidence="11" id="KW-0539">Nucleus</keyword>
<dbReference type="InterPro" id="IPR038459">
    <property type="entry name" value="MT_TRM10-typ_sf"/>
</dbReference>
<sequence length="399" mass="44728">MEDDERPRKYPKLNHDEAQEESEPAMTGAVGAVRDDDAESADADNHASTSDNGNENDAEQARDEEGQETHGKEAPLTLSKNQLKKLKRKEHWEAMREQRKVKRKEKLVAKRERRRAALELAKQEGAEATEETRKTFEPTQRKFQRSTLLPVTLVLDCSYDDLMLDKERVSLGAQITRSYSDNSRAPFRSHLVVSSFNKLLKERFDTVLGKTHENWKGVRFLQEDFAEAAEMAKEWMQGPKGGQLAGVFADKTDAKPEDGEIVYLSSDSPNILTELKPYSTYIIGGLVDKNRHKGICYKSAVAKGIKTAKLPIGEYIQMAHRQVLATNHVVEIMIRWLELGDWGKAFIQVIPQRKGGKLKSADHGSEDQTPRESVEPVEAGPDGDDAAEEAGEAGEADKE</sequence>
<evidence type="ECO:0000256" key="5">
    <source>
        <dbReference type="ARBA" id="ARBA00020451"/>
    </source>
</evidence>
<comment type="caution">
    <text evidence="18">The sequence shown here is derived from an EMBL/GenBank/DDBJ whole genome shotgun (WGS) entry which is preliminary data.</text>
</comment>
<evidence type="ECO:0000256" key="1">
    <source>
        <dbReference type="ARBA" id="ARBA00004123"/>
    </source>
</evidence>
<keyword evidence="19" id="KW-1185">Reference proteome</keyword>
<evidence type="ECO:0000256" key="16">
    <source>
        <dbReference type="SAM" id="MobiDB-lite"/>
    </source>
</evidence>
<dbReference type="FunFam" id="3.40.1280.30:FF:000004">
    <property type="entry name" value="tRNA (guanine(9)-N1)-methyltransferase"/>
    <property type="match status" value="1"/>
</dbReference>
<evidence type="ECO:0000256" key="11">
    <source>
        <dbReference type="ARBA" id="ARBA00023242"/>
    </source>
</evidence>
<dbReference type="InterPro" id="IPR028564">
    <property type="entry name" value="MT_TRM10-typ"/>
</dbReference>
<comment type="function">
    <text evidence="15">S-adenosyl-L-methionine-dependent guanine N(1)-methyltransferase that catalyzes the formation of N(1)-methylguanine at position 9 (m1G9) in cytoplasmic tRNA.</text>
</comment>
<feature type="compositionally biased region" description="Basic and acidic residues" evidence="16">
    <location>
        <begin position="1"/>
        <end position="17"/>
    </location>
</feature>
<feature type="region of interest" description="Disordered" evidence="16">
    <location>
        <begin position="355"/>
        <end position="399"/>
    </location>
</feature>
<dbReference type="RefSeq" id="XP_024680506.1">
    <property type="nucleotide sequence ID" value="XM_024823595.1"/>
</dbReference>
<dbReference type="GeneID" id="36530920"/>
<dbReference type="STRING" id="1392255.A0A2I1C2U4"/>
<dbReference type="PROSITE" id="PS51675">
    <property type="entry name" value="SAM_MT_TRM10"/>
    <property type="match status" value="1"/>
</dbReference>
<dbReference type="OMA" id="AWTETRD"/>
<dbReference type="PANTHER" id="PTHR13563">
    <property type="entry name" value="TRNA (GUANINE-9-) METHYLTRANSFERASE"/>
    <property type="match status" value="1"/>
</dbReference>
<name>A0A2I1C2U4_ASPN1</name>
<feature type="compositionally biased region" description="Basic and acidic residues" evidence="16">
    <location>
        <begin position="59"/>
        <end position="73"/>
    </location>
</feature>
<dbReference type="EMBL" id="MSZS01000006">
    <property type="protein sequence ID" value="PKX91911.1"/>
    <property type="molecule type" value="Genomic_DNA"/>
</dbReference>
<comment type="catalytic activity">
    <reaction evidence="14">
        <text>guanosine(9) in tRNA + S-adenosyl-L-methionine = N(1)-methylguanosine(9) in tRNA + S-adenosyl-L-homocysteine + H(+)</text>
        <dbReference type="Rhea" id="RHEA:43156"/>
        <dbReference type="Rhea" id="RHEA-COMP:10367"/>
        <dbReference type="Rhea" id="RHEA-COMP:10368"/>
        <dbReference type="ChEBI" id="CHEBI:15378"/>
        <dbReference type="ChEBI" id="CHEBI:57856"/>
        <dbReference type="ChEBI" id="CHEBI:59789"/>
        <dbReference type="ChEBI" id="CHEBI:73542"/>
        <dbReference type="ChEBI" id="CHEBI:74269"/>
        <dbReference type="EC" id="2.1.1.221"/>
    </reaction>
</comment>
<comment type="subunit">
    <text evidence="3">Monomer.</text>
</comment>
<dbReference type="VEuPathDB" id="FungiDB:P174DRAFT_393494"/>
<dbReference type="GO" id="GO:0005737">
    <property type="term" value="C:cytoplasm"/>
    <property type="evidence" value="ECO:0007669"/>
    <property type="project" value="UniProtKB-SubCell"/>
</dbReference>
<proteinExistence type="predicted"/>
<reference evidence="19" key="1">
    <citation type="journal article" date="2018" name="Proc. Natl. Acad. Sci. U.S.A.">
        <title>Linking secondary metabolites to gene clusters through genome sequencing of six diverse Aspergillus species.</title>
        <authorList>
            <person name="Kaerboelling I."/>
            <person name="Vesth T.C."/>
            <person name="Frisvad J.C."/>
            <person name="Nybo J.L."/>
            <person name="Theobald S."/>
            <person name="Kuo A."/>
            <person name="Bowyer P."/>
            <person name="Matsuda Y."/>
            <person name="Mondo S."/>
            <person name="Lyhne E.K."/>
            <person name="Kogle M.E."/>
            <person name="Clum A."/>
            <person name="Lipzen A."/>
            <person name="Salamov A."/>
            <person name="Ngan C.Y."/>
            <person name="Daum C."/>
            <person name="Chiniquy J."/>
            <person name="Barry K."/>
            <person name="LaButti K."/>
            <person name="Haridas S."/>
            <person name="Simmons B.A."/>
            <person name="Magnuson J.K."/>
            <person name="Mortensen U.H."/>
            <person name="Larsen T.O."/>
            <person name="Grigoriev I.V."/>
            <person name="Baker S.E."/>
            <person name="Andersen M.R."/>
        </authorList>
    </citation>
    <scope>NUCLEOTIDE SEQUENCE [LARGE SCALE GENOMIC DNA]</scope>
    <source>
        <strain evidence="19">IBT 16806</strain>
    </source>
</reference>
<keyword evidence="8 18" id="KW-0808">Transferase</keyword>
<feature type="compositionally biased region" description="Polar residues" evidence="16">
    <location>
        <begin position="46"/>
        <end position="55"/>
    </location>
</feature>
<evidence type="ECO:0000256" key="2">
    <source>
        <dbReference type="ARBA" id="ARBA00004496"/>
    </source>
</evidence>
<evidence type="ECO:0000256" key="4">
    <source>
        <dbReference type="ARBA" id="ARBA00012797"/>
    </source>
</evidence>
<organism evidence="18 19">
    <name type="scientific">Aspergillus novofumigatus (strain IBT 16806)</name>
    <dbReference type="NCBI Taxonomy" id="1392255"/>
    <lineage>
        <taxon>Eukaryota</taxon>
        <taxon>Fungi</taxon>
        <taxon>Dikarya</taxon>
        <taxon>Ascomycota</taxon>
        <taxon>Pezizomycotina</taxon>
        <taxon>Eurotiomycetes</taxon>
        <taxon>Eurotiomycetidae</taxon>
        <taxon>Eurotiales</taxon>
        <taxon>Aspergillaceae</taxon>
        <taxon>Aspergillus</taxon>
        <taxon>Aspergillus subgen. Fumigati</taxon>
    </lineage>
</organism>
<evidence type="ECO:0000256" key="6">
    <source>
        <dbReference type="ARBA" id="ARBA00022490"/>
    </source>
</evidence>
<feature type="region of interest" description="Disordered" evidence="16">
    <location>
        <begin position="1"/>
        <end position="98"/>
    </location>
</feature>
<evidence type="ECO:0000256" key="3">
    <source>
        <dbReference type="ARBA" id="ARBA00011245"/>
    </source>
</evidence>
<dbReference type="GO" id="GO:0052905">
    <property type="term" value="F:tRNA (guanosine(9)-N1)-methyltransferase activity"/>
    <property type="evidence" value="ECO:0007669"/>
    <property type="project" value="UniProtKB-EC"/>
</dbReference>
<evidence type="ECO:0000256" key="14">
    <source>
        <dbReference type="ARBA" id="ARBA00048434"/>
    </source>
</evidence>
<feature type="compositionally biased region" description="Acidic residues" evidence="16">
    <location>
        <begin position="381"/>
        <end position="399"/>
    </location>
</feature>
<dbReference type="PANTHER" id="PTHR13563:SF13">
    <property type="entry name" value="TRNA METHYLTRANSFERASE 10 HOMOLOG A"/>
    <property type="match status" value="1"/>
</dbReference>
<evidence type="ECO:0000256" key="15">
    <source>
        <dbReference type="ARBA" id="ARBA00056529"/>
    </source>
</evidence>
<feature type="compositionally biased region" description="Basic and acidic residues" evidence="16">
    <location>
        <begin position="359"/>
        <end position="374"/>
    </location>
</feature>